<organism evidence="4 5">
    <name type="scientific">Halodurantibacterium flavum</name>
    <dbReference type="NCBI Taxonomy" id="1382802"/>
    <lineage>
        <taxon>Bacteria</taxon>
        <taxon>Pseudomonadati</taxon>
        <taxon>Pseudomonadota</taxon>
        <taxon>Alphaproteobacteria</taxon>
        <taxon>Rhodobacterales</taxon>
        <taxon>Paracoccaceae</taxon>
        <taxon>Halodurantibacterium</taxon>
    </lineage>
</organism>
<keyword evidence="5" id="KW-1185">Reference proteome</keyword>
<feature type="domain" description="DUF4174" evidence="3">
    <location>
        <begin position="56"/>
        <end position="157"/>
    </location>
</feature>
<feature type="chain" id="PRO_5045615538" evidence="2">
    <location>
        <begin position="25"/>
        <end position="168"/>
    </location>
</feature>
<comment type="caution">
    <text evidence="4">The sequence shown here is derived from an EMBL/GenBank/DDBJ whole genome shotgun (WGS) entry which is preliminary data.</text>
</comment>
<dbReference type="Proteomes" id="UP001597353">
    <property type="component" value="Unassembled WGS sequence"/>
</dbReference>
<evidence type="ECO:0000256" key="1">
    <source>
        <dbReference type="ARBA" id="ARBA00022729"/>
    </source>
</evidence>
<evidence type="ECO:0000256" key="2">
    <source>
        <dbReference type="SAM" id="SignalP"/>
    </source>
</evidence>
<feature type="signal peptide" evidence="2">
    <location>
        <begin position="1"/>
        <end position="24"/>
    </location>
</feature>
<proteinExistence type="predicted"/>
<sequence>MKPVLTLLSFLILFSPMPGRTALAQTPDAPALPSTDTGAPVAETGLITADAAEITLADLQWTHRIIAVFADTPNDPQFQQQMRMLQSAAAGLDDRDVLVVTDTDPEGRSDPRQRLRPRGFSLVLVDKDGMVKQRKPSPWTAREIFHAIDRLPLRREEMLQQRPGRITN</sequence>
<name>A0ABW4S296_9RHOB</name>
<evidence type="ECO:0000313" key="4">
    <source>
        <dbReference type="EMBL" id="MFD1911729.1"/>
    </source>
</evidence>
<evidence type="ECO:0000259" key="3">
    <source>
        <dbReference type="Pfam" id="PF13778"/>
    </source>
</evidence>
<evidence type="ECO:0000313" key="5">
    <source>
        <dbReference type="Proteomes" id="UP001597353"/>
    </source>
</evidence>
<protein>
    <submittedName>
        <fullName evidence="4">DUF4174 domain-containing protein</fullName>
    </submittedName>
</protein>
<accession>A0ABW4S296</accession>
<dbReference type="InterPro" id="IPR025232">
    <property type="entry name" value="DUF4174"/>
</dbReference>
<dbReference type="EMBL" id="JBHUGH010000003">
    <property type="protein sequence ID" value="MFD1911729.1"/>
    <property type="molecule type" value="Genomic_DNA"/>
</dbReference>
<gene>
    <name evidence="4" type="ORF">ACFSGJ_05795</name>
</gene>
<dbReference type="Pfam" id="PF13778">
    <property type="entry name" value="DUF4174"/>
    <property type="match status" value="1"/>
</dbReference>
<dbReference type="RefSeq" id="WP_390260042.1">
    <property type="nucleotide sequence ID" value="NZ_JBHUGH010000003.1"/>
</dbReference>
<keyword evidence="1 2" id="KW-0732">Signal</keyword>
<reference evidence="5" key="1">
    <citation type="journal article" date="2019" name="Int. J. Syst. Evol. Microbiol.">
        <title>The Global Catalogue of Microorganisms (GCM) 10K type strain sequencing project: providing services to taxonomists for standard genome sequencing and annotation.</title>
        <authorList>
            <consortium name="The Broad Institute Genomics Platform"/>
            <consortium name="The Broad Institute Genome Sequencing Center for Infectious Disease"/>
            <person name="Wu L."/>
            <person name="Ma J."/>
        </authorList>
    </citation>
    <scope>NUCLEOTIDE SEQUENCE [LARGE SCALE GENOMIC DNA]</scope>
    <source>
        <strain evidence="5">CGMCC 4.7242</strain>
    </source>
</reference>